<dbReference type="PROSITE" id="PS51125">
    <property type="entry name" value="NHL"/>
    <property type="match status" value="4"/>
</dbReference>
<evidence type="ECO:0000313" key="4">
    <source>
        <dbReference type="EMBL" id="GGP27892.1"/>
    </source>
</evidence>
<accession>A0ABQ2PSD7</accession>
<feature type="repeat" description="NHL" evidence="2">
    <location>
        <begin position="265"/>
        <end position="300"/>
    </location>
</feature>
<dbReference type="EMBL" id="BMLY01000008">
    <property type="protein sequence ID" value="GGP27892.1"/>
    <property type="molecule type" value="Genomic_DNA"/>
</dbReference>
<dbReference type="InterPro" id="IPR011042">
    <property type="entry name" value="6-blade_b-propeller_TolB-like"/>
</dbReference>
<dbReference type="Proteomes" id="UP000621859">
    <property type="component" value="Unassembled WGS sequence"/>
</dbReference>
<sequence>MGLFERRCVIVVTVVLPVLLAACMSGGDDPASVATLAVTPAPDSNPTPTPTASPLPVIGGVLHGLQALTALQLQNNGADTLVLTANGAFSFATPGRVYAVTVATQPSGFQWCSVANGVGSTLFSLNTVDVSCASAVGFVSTIAGSANTPGRQDAQGSTARFYYPLGLAVDHAGTVYIADFYNQQIRKMTADGTVSTLAGSGAYGHTDAQGTNASFFFPEGVAVDAAGNVYVVDTDNYVIRKIAPDGTVSTLAGYPGTQGSSDGQGAGASFNLPGGIAVDSNGVVYVADTENHEIRKVLADGTVSTLAGSTAPGAADGTGAAASFNEPAAVAVDQNGNVFVADASNNEIRKITPAGTVSTIAGSTTAGSADGTGSAAAFNSPHGIAVDAYGNLYVADLNNRSIRKISPGGVVSTLANANGSPGVADGKGAAATFEFPWGIATDTAGNLYVTDYAASTLRKITPAQP</sequence>
<dbReference type="RefSeq" id="WP_229679304.1">
    <property type="nucleotide sequence ID" value="NZ_BMLY01000008.1"/>
</dbReference>
<proteinExistence type="predicted"/>
<dbReference type="Gene3D" id="2.120.10.30">
    <property type="entry name" value="TolB, C-terminal domain"/>
    <property type="match status" value="3"/>
</dbReference>
<gene>
    <name evidence="4" type="ORF">GCM10010971_37110</name>
</gene>
<dbReference type="PANTHER" id="PTHR13833:SF71">
    <property type="entry name" value="NHL DOMAIN-CONTAINING PROTEIN"/>
    <property type="match status" value="1"/>
</dbReference>
<evidence type="ECO:0000313" key="5">
    <source>
        <dbReference type="Proteomes" id="UP000621859"/>
    </source>
</evidence>
<feature type="repeat" description="NHL" evidence="2">
    <location>
        <begin position="366"/>
        <end position="408"/>
    </location>
</feature>
<keyword evidence="3" id="KW-0732">Signal</keyword>
<protein>
    <recommendedName>
        <fullName evidence="6">NHL repeat-containing protein</fullName>
    </recommendedName>
</protein>
<organism evidence="4 5">
    <name type="scientific">Silvimonas amylolytica</name>
    <dbReference type="NCBI Taxonomy" id="449663"/>
    <lineage>
        <taxon>Bacteria</taxon>
        <taxon>Pseudomonadati</taxon>
        <taxon>Pseudomonadota</taxon>
        <taxon>Betaproteobacteria</taxon>
        <taxon>Neisseriales</taxon>
        <taxon>Chitinibacteraceae</taxon>
        <taxon>Silvimonas</taxon>
    </lineage>
</organism>
<comment type="caution">
    <text evidence="4">The sequence shown here is derived from an EMBL/GenBank/DDBJ whole genome shotgun (WGS) entry which is preliminary data.</text>
</comment>
<dbReference type="Pfam" id="PF01436">
    <property type="entry name" value="NHL"/>
    <property type="match status" value="4"/>
</dbReference>
<keyword evidence="5" id="KW-1185">Reference proteome</keyword>
<dbReference type="PROSITE" id="PS51257">
    <property type="entry name" value="PROKAR_LIPOPROTEIN"/>
    <property type="match status" value="1"/>
</dbReference>
<feature type="signal peptide" evidence="3">
    <location>
        <begin position="1"/>
        <end position="27"/>
    </location>
</feature>
<keyword evidence="1" id="KW-0677">Repeat</keyword>
<feature type="repeat" description="NHL" evidence="2">
    <location>
        <begin position="210"/>
        <end position="245"/>
    </location>
</feature>
<evidence type="ECO:0000256" key="2">
    <source>
        <dbReference type="PROSITE-ProRule" id="PRU00504"/>
    </source>
</evidence>
<name>A0ABQ2PSD7_9NEIS</name>
<evidence type="ECO:0008006" key="6">
    <source>
        <dbReference type="Google" id="ProtNLM"/>
    </source>
</evidence>
<evidence type="ECO:0000256" key="1">
    <source>
        <dbReference type="ARBA" id="ARBA00022737"/>
    </source>
</evidence>
<feature type="chain" id="PRO_5046849471" description="NHL repeat-containing protein" evidence="3">
    <location>
        <begin position="28"/>
        <end position="465"/>
    </location>
</feature>
<dbReference type="SUPFAM" id="SSF101898">
    <property type="entry name" value="NHL repeat"/>
    <property type="match status" value="1"/>
</dbReference>
<feature type="repeat" description="NHL" evidence="2">
    <location>
        <begin position="156"/>
        <end position="191"/>
    </location>
</feature>
<dbReference type="PANTHER" id="PTHR13833">
    <property type="match status" value="1"/>
</dbReference>
<reference evidence="5" key="1">
    <citation type="journal article" date="2019" name="Int. J. Syst. Evol. Microbiol.">
        <title>The Global Catalogue of Microorganisms (GCM) 10K type strain sequencing project: providing services to taxonomists for standard genome sequencing and annotation.</title>
        <authorList>
            <consortium name="The Broad Institute Genomics Platform"/>
            <consortium name="The Broad Institute Genome Sequencing Center for Infectious Disease"/>
            <person name="Wu L."/>
            <person name="Ma J."/>
        </authorList>
    </citation>
    <scope>NUCLEOTIDE SEQUENCE [LARGE SCALE GENOMIC DNA]</scope>
    <source>
        <strain evidence="5">CGMCC 1.8860</strain>
    </source>
</reference>
<dbReference type="CDD" id="cd14953">
    <property type="entry name" value="NHL_like_1"/>
    <property type="match status" value="1"/>
</dbReference>
<evidence type="ECO:0000256" key="3">
    <source>
        <dbReference type="SAM" id="SignalP"/>
    </source>
</evidence>
<dbReference type="InterPro" id="IPR001258">
    <property type="entry name" value="NHL_repeat"/>
</dbReference>